<evidence type="ECO:0000313" key="5">
    <source>
        <dbReference type="Proteomes" id="UP001549047"/>
    </source>
</evidence>
<keyword evidence="5" id="KW-1185">Reference proteome</keyword>
<dbReference type="PROSITE" id="PS50977">
    <property type="entry name" value="HTH_TETR_2"/>
    <property type="match status" value="1"/>
</dbReference>
<name>A0ABV2J6H3_9HYPH</name>
<proteinExistence type="predicted"/>
<dbReference type="RefSeq" id="WP_354558691.1">
    <property type="nucleotide sequence ID" value="NZ_JBEPMB010000015.1"/>
</dbReference>
<evidence type="ECO:0000259" key="3">
    <source>
        <dbReference type="PROSITE" id="PS50977"/>
    </source>
</evidence>
<evidence type="ECO:0000313" key="4">
    <source>
        <dbReference type="EMBL" id="MET3616233.1"/>
    </source>
</evidence>
<feature type="DNA-binding region" description="H-T-H motif" evidence="2">
    <location>
        <begin position="24"/>
        <end position="43"/>
    </location>
</feature>
<organism evidence="4 5">
    <name type="scientific">Rhizobium aquaticum</name>
    <dbReference type="NCBI Taxonomy" id="1549636"/>
    <lineage>
        <taxon>Bacteria</taxon>
        <taxon>Pseudomonadati</taxon>
        <taxon>Pseudomonadota</taxon>
        <taxon>Alphaproteobacteria</taxon>
        <taxon>Hyphomicrobiales</taxon>
        <taxon>Rhizobiaceae</taxon>
        <taxon>Rhizobium/Agrobacterium group</taxon>
        <taxon>Rhizobium</taxon>
    </lineage>
</organism>
<dbReference type="Gene3D" id="1.10.357.10">
    <property type="entry name" value="Tetracycline Repressor, domain 2"/>
    <property type="match status" value="1"/>
</dbReference>
<dbReference type="EMBL" id="JBEPMB010000015">
    <property type="protein sequence ID" value="MET3616233.1"/>
    <property type="molecule type" value="Genomic_DNA"/>
</dbReference>
<dbReference type="InterPro" id="IPR009057">
    <property type="entry name" value="Homeodomain-like_sf"/>
</dbReference>
<dbReference type="Proteomes" id="UP001549047">
    <property type="component" value="Unassembled WGS sequence"/>
</dbReference>
<sequence length="196" mass="22212">MSVYEDLVFRITGIFLQHGCEAMTMSDLARHCGMTRRGLYHHFSSKDEAFRETIRLGNERTRHESLREGERLIAEGAGLLDVVTGVLDVRYGETRRTLATSPFAQEVNDYAFRICRPVMFEAARLFQADFVTLLAGMLAERGVDLKAEMKVESLVQLLCDGARGTNQSFHVATPENIRDRYREMSKAILFGTVADR</sequence>
<dbReference type="Pfam" id="PF00440">
    <property type="entry name" value="TetR_N"/>
    <property type="match status" value="1"/>
</dbReference>
<feature type="domain" description="HTH tetR-type" evidence="3">
    <location>
        <begin position="1"/>
        <end position="61"/>
    </location>
</feature>
<dbReference type="InterPro" id="IPR001647">
    <property type="entry name" value="HTH_TetR"/>
</dbReference>
<comment type="caution">
    <text evidence="4">The sequence shown here is derived from an EMBL/GenBank/DDBJ whole genome shotgun (WGS) entry which is preliminary data.</text>
</comment>
<evidence type="ECO:0000256" key="2">
    <source>
        <dbReference type="PROSITE-ProRule" id="PRU00335"/>
    </source>
</evidence>
<gene>
    <name evidence="4" type="ORF">ABID16_004582</name>
</gene>
<evidence type="ECO:0000256" key="1">
    <source>
        <dbReference type="ARBA" id="ARBA00023125"/>
    </source>
</evidence>
<keyword evidence="1 2" id="KW-0238">DNA-binding</keyword>
<protein>
    <submittedName>
        <fullName evidence="4">AcrR family transcriptional regulator</fullName>
    </submittedName>
</protein>
<dbReference type="SUPFAM" id="SSF46689">
    <property type="entry name" value="Homeodomain-like"/>
    <property type="match status" value="1"/>
</dbReference>
<reference evidence="4 5" key="1">
    <citation type="submission" date="2024-06" db="EMBL/GenBank/DDBJ databases">
        <title>Genomic Encyclopedia of Type Strains, Phase IV (KMG-IV): sequencing the most valuable type-strain genomes for metagenomic binning, comparative biology and taxonomic classification.</title>
        <authorList>
            <person name="Goeker M."/>
        </authorList>
    </citation>
    <scope>NUCLEOTIDE SEQUENCE [LARGE SCALE GENOMIC DNA]</scope>
    <source>
        <strain evidence="4 5">DSM 29780</strain>
    </source>
</reference>
<accession>A0ABV2J6H3</accession>